<evidence type="ECO:0000313" key="3">
    <source>
        <dbReference type="EMBL" id="RJX43373.1"/>
    </source>
</evidence>
<comment type="caution">
    <text evidence="3">The sequence shown here is derived from an EMBL/GenBank/DDBJ whole genome shotgun (WGS) entry which is preliminary data.</text>
</comment>
<sequence length="452" mass="49786">MPQNVVLLTVDSLRAERFLSSRARDALTSLDRLADSPGGTRFSAAFATGPGTTPSFPGILTGTYPLSMGGFEPLDDRRPFLAATLSDAGFATGSFTSNPFLSASFNYDTGFDEFVDYQNPLMGIATRLFPRGIESPTPFLQRFDDYLHFTTALRKGYELLAGKSRPYVAADVVTDDVIGWIRQTDSPFFCWGHYMDVHHPCYPPAQYRDAFDVPPTVSADDVAALYSTFVSSPSELSDADLTLLERLYDAAIAFTDDQINRVLDVLDETGFAEETVVIVTSDHGELFGEHDAYAKPERLYDELLHVPLVASNLPPSLSAAHDQLVSLVDLPSIVHHALSLPPRTDDGRVPGVDDPRDYVLAEHKRGDDVIVGARGQSYRFAVDHIRDVERAYSVPSVDTATTETRIDPADEPPEVDPLRTAVYDRLREIDIASPSVSLDDDVEQRLADLGYR</sequence>
<accession>A0A3A6PYQ4</accession>
<dbReference type="SUPFAM" id="SSF53649">
    <property type="entry name" value="Alkaline phosphatase-like"/>
    <property type="match status" value="1"/>
</dbReference>
<name>A0A3A6PYQ4_9EURY</name>
<dbReference type="InterPro" id="IPR017850">
    <property type="entry name" value="Alkaline_phosphatase_core_sf"/>
</dbReference>
<dbReference type="EMBL" id="QKNY01000009">
    <property type="protein sequence ID" value="RJX43373.1"/>
    <property type="molecule type" value="Genomic_DNA"/>
</dbReference>
<dbReference type="PANTHER" id="PTHR42693:SF33">
    <property type="entry name" value="ARYLSULFATASE"/>
    <property type="match status" value="1"/>
</dbReference>
<dbReference type="PANTHER" id="PTHR42693">
    <property type="entry name" value="ARYLSULFATASE FAMILY MEMBER"/>
    <property type="match status" value="1"/>
</dbReference>
<keyword evidence="4" id="KW-1185">Reference proteome</keyword>
<dbReference type="InterPro" id="IPR050738">
    <property type="entry name" value="Sulfatase"/>
</dbReference>
<organism evidence="3 4">
    <name type="scientific">Halonotius aquaticus</name>
    <dbReference type="NCBI Taxonomy" id="2216978"/>
    <lineage>
        <taxon>Archaea</taxon>
        <taxon>Methanobacteriati</taxon>
        <taxon>Methanobacteriota</taxon>
        <taxon>Stenosarchaea group</taxon>
        <taxon>Halobacteria</taxon>
        <taxon>Halobacteriales</taxon>
        <taxon>Haloferacaceae</taxon>
        <taxon>Halonotius</taxon>
    </lineage>
</organism>
<dbReference type="Pfam" id="PF00884">
    <property type="entry name" value="Sulfatase"/>
    <property type="match status" value="1"/>
</dbReference>
<dbReference type="Proteomes" id="UP000276588">
    <property type="component" value="Unassembled WGS sequence"/>
</dbReference>
<gene>
    <name evidence="3" type="ORF">DM826_07130</name>
</gene>
<feature type="domain" description="Sulfatase N-terminal" evidence="2">
    <location>
        <begin position="3"/>
        <end position="331"/>
    </location>
</feature>
<evidence type="ECO:0000259" key="2">
    <source>
        <dbReference type="Pfam" id="PF00884"/>
    </source>
</evidence>
<proteinExistence type="inferred from homology"/>
<dbReference type="RefSeq" id="WP_120102709.1">
    <property type="nucleotide sequence ID" value="NZ_QKNY01000009.1"/>
</dbReference>
<dbReference type="CDD" id="cd16148">
    <property type="entry name" value="sulfatase_like"/>
    <property type="match status" value="1"/>
</dbReference>
<evidence type="ECO:0000313" key="4">
    <source>
        <dbReference type="Proteomes" id="UP000276588"/>
    </source>
</evidence>
<evidence type="ECO:0000256" key="1">
    <source>
        <dbReference type="ARBA" id="ARBA00008779"/>
    </source>
</evidence>
<dbReference type="InterPro" id="IPR000917">
    <property type="entry name" value="Sulfatase_N"/>
</dbReference>
<comment type="similarity">
    <text evidence="1">Belongs to the sulfatase family.</text>
</comment>
<dbReference type="AlphaFoldDB" id="A0A3A6PYQ4"/>
<dbReference type="OrthoDB" id="3164at2157"/>
<reference evidence="3 4" key="1">
    <citation type="submission" date="2018-06" db="EMBL/GenBank/DDBJ databases">
        <title>Halonotius sp. F13-13 a new haloarchaeeon isolated from a solar saltern from Isla Cristina, Huelva, Spain.</title>
        <authorList>
            <person name="Duran-Viseras A."/>
            <person name="Sanchez-Porro C."/>
            <person name="Ventosa A."/>
        </authorList>
    </citation>
    <scope>NUCLEOTIDE SEQUENCE [LARGE SCALE GENOMIC DNA]</scope>
    <source>
        <strain evidence="3 4">F13-13</strain>
    </source>
</reference>
<protein>
    <submittedName>
        <fullName evidence="3">Sulfatase</fullName>
    </submittedName>
</protein>
<dbReference type="Gene3D" id="3.40.720.10">
    <property type="entry name" value="Alkaline Phosphatase, subunit A"/>
    <property type="match status" value="1"/>
</dbReference>
<dbReference type="GO" id="GO:0004065">
    <property type="term" value="F:arylsulfatase activity"/>
    <property type="evidence" value="ECO:0007669"/>
    <property type="project" value="TreeGrafter"/>
</dbReference>